<dbReference type="PRINTS" id="PR01727">
    <property type="entry name" value="DNABINDINGHU"/>
</dbReference>
<sequence>MTKQDVINQVSEKTGVDPLLTRSVIESFFTVVKESLVEGEPIYIRTFGSFILKQRAQKTARNISQNTAVTIPTQIIPSFKPGSEFTNQVRAQPMPAKIKK</sequence>
<dbReference type="RefSeq" id="WP_100993641.1">
    <property type="nucleotide sequence ID" value="NZ_CP025096.1"/>
</dbReference>
<keyword evidence="2" id="KW-0226">DNA condensation</keyword>
<gene>
    <name evidence="5" type="ORF">CWM47_37795</name>
</gene>
<evidence type="ECO:0000256" key="1">
    <source>
        <dbReference type="ARBA" id="ARBA00010529"/>
    </source>
</evidence>
<proteinExistence type="inferred from homology"/>
<dbReference type="InterPro" id="IPR010992">
    <property type="entry name" value="IHF-like_DNA-bd_dom_sf"/>
</dbReference>
<protein>
    <submittedName>
        <fullName evidence="5">Integration host factor subunit beta</fullName>
    </submittedName>
</protein>
<dbReference type="GO" id="GO:0030527">
    <property type="term" value="F:structural constituent of chromatin"/>
    <property type="evidence" value="ECO:0007669"/>
    <property type="project" value="InterPro"/>
</dbReference>
<dbReference type="InterPro" id="IPR000119">
    <property type="entry name" value="Hist_DNA-bd"/>
</dbReference>
<evidence type="ECO:0000256" key="2">
    <source>
        <dbReference type="ARBA" id="ARBA00023067"/>
    </source>
</evidence>
<dbReference type="SMART" id="SM00411">
    <property type="entry name" value="BHL"/>
    <property type="match status" value="1"/>
</dbReference>
<dbReference type="Gene3D" id="4.10.520.10">
    <property type="entry name" value="IHF-like DNA-binding proteins"/>
    <property type="match status" value="1"/>
</dbReference>
<keyword evidence="3" id="KW-0238">DNA-binding</keyword>
<reference evidence="5 6" key="1">
    <citation type="submission" date="2017-11" db="EMBL/GenBank/DDBJ databases">
        <title>Taxonomic description and genome sequences of Spirosoma HA7 sp. nov., isolated from pollen microhabitat of Corylus avellana.</title>
        <authorList>
            <person name="Ambika Manirajan B."/>
            <person name="Suarez C."/>
            <person name="Ratering S."/>
            <person name="Geissler-Plaum R."/>
            <person name="Cardinale M."/>
            <person name="Sylvia S."/>
        </authorList>
    </citation>
    <scope>NUCLEOTIDE SEQUENCE [LARGE SCALE GENOMIC DNA]</scope>
    <source>
        <strain evidence="5 6">HA7</strain>
    </source>
</reference>
<evidence type="ECO:0000313" key="6">
    <source>
        <dbReference type="Proteomes" id="UP000232883"/>
    </source>
</evidence>
<comment type="similarity">
    <text evidence="1 4">Belongs to the bacterial histone-like protein family.</text>
</comment>
<dbReference type="EMBL" id="CP025096">
    <property type="protein sequence ID" value="AUD07073.1"/>
    <property type="molecule type" value="Genomic_DNA"/>
</dbReference>
<dbReference type="Pfam" id="PF00216">
    <property type="entry name" value="Bac_DNA_binding"/>
    <property type="match status" value="1"/>
</dbReference>
<keyword evidence="6" id="KW-1185">Reference proteome</keyword>
<name>A0A2K8ZB23_9BACT</name>
<dbReference type="OrthoDB" id="9799835at2"/>
<evidence type="ECO:0000256" key="3">
    <source>
        <dbReference type="ARBA" id="ARBA00023125"/>
    </source>
</evidence>
<dbReference type="PANTHER" id="PTHR33175">
    <property type="entry name" value="DNA-BINDING PROTEIN HU"/>
    <property type="match status" value="1"/>
</dbReference>
<organism evidence="5 6">
    <name type="scientific">Spirosoma pollinicola</name>
    <dbReference type="NCBI Taxonomy" id="2057025"/>
    <lineage>
        <taxon>Bacteria</taxon>
        <taxon>Pseudomonadati</taxon>
        <taxon>Bacteroidota</taxon>
        <taxon>Cytophagia</taxon>
        <taxon>Cytophagales</taxon>
        <taxon>Cytophagaceae</taxon>
        <taxon>Spirosoma</taxon>
    </lineage>
</organism>
<dbReference type="PANTHER" id="PTHR33175:SF3">
    <property type="entry name" value="DNA-BINDING PROTEIN HU-BETA"/>
    <property type="match status" value="1"/>
</dbReference>
<accession>A0A2K8ZB23</accession>
<dbReference type="GO" id="GO:0005829">
    <property type="term" value="C:cytosol"/>
    <property type="evidence" value="ECO:0007669"/>
    <property type="project" value="TreeGrafter"/>
</dbReference>
<evidence type="ECO:0000256" key="4">
    <source>
        <dbReference type="RuleBase" id="RU003939"/>
    </source>
</evidence>
<evidence type="ECO:0000313" key="5">
    <source>
        <dbReference type="EMBL" id="AUD07073.1"/>
    </source>
</evidence>
<dbReference type="GO" id="GO:0030261">
    <property type="term" value="P:chromosome condensation"/>
    <property type="evidence" value="ECO:0007669"/>
    <property type="project" value="UniProtKB-KW"/>
</dbReference>
<dbReference type="CDD" id="cd13836">
    <property type="entry name" value="IHF_B"/>
    <property type="match status" value="1"/>
</dbReference>
<dbReference type="KEGG" id="spir:CWM47_37795"/>
<dbReference type="GO" id="GO:0003677">
    <property type="term" value="F:DNA binding"/>
    <property type="evidence" value="ECO:0007669"/>
    <property type="project" value="UniProtKB-KW"/>
</dbReference>
<dbReference type="AlphaFoldDB" id="A0A2K8ZB23"/>
<dbReference type="SUPFAM" id="SSF47729">
    <property type="entry name" value="IHF-like DNA-binding proteins"/>
    <property type="match status" value="1"/>
</dbReference>
<dbReference type="Proteomes" id="UP000232883">
    <property type="component" value="Chromosome"/>
</dbReference>